<protein>
    <submittedName>
        <fullName evidence="3">KICSTOR complex protein szt2</fullName>
    </submittedName>
</protein>
<organism evidence="3 4">
    <name type="scientific">Saguinus oedipus</name>
    <name type="common">Cotton-top tamarin</name>
    <name type="synonym">Oedipomidas oedipus</name>
    <dbReference type="NCBI Taxonomy" id="9490"/>
    <lineage>
        <taxon>Eukaryota</taxon>
        <taxon>Metazoa</taxon>
        <taxon>Chordata</taxon>
        <taxon>Craniata</taxon>
        <taxon>Vertebrata</taxon>
        <taxon>Euteleostomi</taxon>
        <taxon>Mammalia</taxon>
        <taxon>Eutheria</taxon>
        <taxon>Euarchontoglires</taxon>
        <taxon>Primates</taxon>
        <taxon>Haplorrhini</taxon>
        <taxon>Platyrrhini</taxon>
        <taxon>Cebidae</taxon>
        <taxon>Callitrichinae</taxon>
        <taxon>Saguinus</taxon>
    </lineage>
</organism>
<name>A0ABQ9VBX9_SAGOE</name>
<evidence type="ECO:0000313" key="3">
    <source>
        <dbReference type="EMBL" id="KAK2106590.1"/>
    </source>
</evidence>
<evidence type="ECO:0000256" key="1">
    <source>
        <dbReference type="SAM" id="MobiDB-lite"/>
    </source>
</evidence>
<accession>A0ABQ9VBX9</accession>
<dbReference type="EMBL" id="JASSZA010000007">
    <property type="protein sequence ID" value="KAK2106590.1"/>
    <property type="molecule type" value="Genomic_DNA"/>
</dbReference>
<keyword evidence="4" id="KW-1185">Reference proteome</keyword>
<feature type="compositionally biased region" description="Basic and acidic residues" evidence="1">
    <location>
        <begin position="193"/>
        <end position="227"/>
    </location>
</feature>
<feature type="chain" id="PRO_5045868940" evidence="2">
    <location>
        <begin position="21"/>
        <end position="227"/>
    </location>
</feature>
<dbReference type="Proteomes" id="UP001266305">
    <property type="component" value="Unassembled WGS sequence"/>
</dbReference>
<reference evidence="3 4" key="1">
    <citation type="submission" date="2023-05" db="EMBL/GenBank/DDBJ databases">
        <title>B98-5 Cell Line De Novo Hybrid Assembly: An Optical Mapping Approach.</title>
        <authorList>
            <person name="Kananen K."/>
            <person name="Auerbach J.A."/>
            <person name="Kautto E."/>
            <person name="Blachly J.S."/>
        </authorList>
    </citation>
    <scope>NUCLEOTIDE SEQUENCE [LARGE SCALE GENOMIC DNA]</scope>
    <source>
        <strain evidence="3">B95-8</strain>
        <tissue evidence="3">Cell line</tissue>
    </source>
</reference>
<comment type="caution">
    <text evidence="3">The sequence shown here is derived from an EMBL/GenBank/DDBJ whole genome shotgun (WGS) entry which is preliminary data.</text>
</comment>
<keyword evidence="2" id="KW-0732">Signal</keyword>
<evidence type="ECO:0000256" key="2">
    <source>
        <dbReference type="SAM" id="SignalP"/>
    </source>
</evidence>
<dbReference type="PANTHER" id="PTHR14918:SF3">
    <property type="entry name" value="KICSTOR COMPLEX PROTEIN SZT2"/>
    <property type="match status" value="1"/>
</dbReference>
<proteinExistence type="predicted"/>
<sequence>MVSRFLLPSILSEFTALVTSMAVDTSVRIFEQHLGSEPEIFSPCFPGQLGPSPRPAAERRLLLLGRNFLQWKRPTQQAAKSMQRFEPGGDGSSGRNAPRQRLLLLEVMDKKLQLLTYNWAPDLGAALGRALVRLVQWQNARAHLIFCLLSQKLGLFHHYGQLDFPVRDEKVPVALALPVVLATEGSVQQNTRSEAREMGQTEGRGSGEGESERESHGMGERVRGQRL</sequence>
<dbReference type="PANTHER" id="PTHR14918">
    <property type="entry name" value="KICSTOR COMPLEX PROTEIN SZT2"/>
    <property type="match status" value="1"/>
</dbReference>
<dbReference type="InterPro" id="IPR033228">
    <property type="entry name" value="SZT2"/>
</dbReference>
<feature type="signal peptide" evidence="2">
    <location>
        <begin position="1"/>
        <end position="20"/>
    </location>
</feature>
<gene>
    <name evidence="3" type="primary">SZT2_5</name>
    <name evidence="3" type="ORF">P7K49_016104</name>
</gene>
<evidence type="ECO:0000313" key="4">
    <source>
        <dbReference type="Proteomes" id="UP001266305"/>
    </source>
</evidence>
<feature type="region of interest" description="Disordered" evidence="1">
    <location>
        <begin position="186"/>
        <end position="227"/>
    </location>
</feature>